<protein>
    <submittedName>
        <fullName evidence="6">FAD dependent oxidoreductase</fullName>
    </submittedName>
</protein>
<dbReference type="EMBL" id="CABVLZ010000001">
    <property type="protein sequence ID" value="VVU94427.1"/>
    <property type="molecule type" value="Genomic_DNA"/>
</dbReference>
<evidence type="ECO:0000256" key="3">
    <source>
        <dbReference type="ARBA" id="ARBA00023002"/>
    </source>
</evidence>
<keyword evidence="2" id="KW-0479">Metal-binding</keyword>
<keyword evidence="4" id="KW-0408">Iron</keyword>
<proteinExistence type="predicted"/>
<dbReference type="Pfam" id="PF12831">
    <property type="entry name" value="FAD_oxidored"/>
    <property type="match status" value="1"/>
</dbReference>
<keyword evidence="1" id="KW-0004">4Fe-4S</keyword>
<dbReference type="InterPro" id="IPR039650">
    <property type="entry name" value="HdrA-like"/>
</dbReference>
<evidence type="ECO:0000256" key="2">
    <source>
        <dbReference type="ARBA" id="ARBA00022723"/>
    </source>
</evidence>
<sequence length="486" mass="54123">MGKEIDRMIARLNNIKNHITRNNEKRILITRKKTFTDKMIESEKEIPILDECQILVVGGGPSGISAAISASRAGADVILMEKYGCFGGTITTVGMETIAWYRYEGTIDSEGIGIEMEKMAAKMGGTIKFPYNDSECLDGEYFKYVADELIRQNNIRPYLHTYAVEVIIENDKIKGVITESKSGRMAIKAKRVIDCTGDADIAYLAGCECTILEKSDRMSVTNVFNCSGIDKNKFINYANQKKATYADWGDDWNQKTTDENKKLLSPYLADEFKEAEKKGIIPKNSNINGSWSTITNEGEAKNLNLVHSRNIDATNVKDLTKAEMEGRKKCLDAINALKETTPGFENAKLRNYSMTLGIRDTRKIMGKYNLTNYDVLNQAKFTDSIGIFPEFVDGYSVLTLPTTGRYFQVPYGCLVPIKINNLLVAGRCVAGDKISHAAMRNMMACTVTGQGAGVAAAISLKNNETTHDLNIKYVQQELIKQKVRIK</sequence>
<accession>A0A5E8CHA4</accession>
<dbReference type="GO" id="GO:0051539">
    <property type="term" value="F:4 iron, 4 sulfur cluster binding"/>
    <property type="evidence" value="ECO:0007669"/>
    <property type="project" value="UniProtKB-KW"/>
</dbReference>
<dbReference type="AlphaFoldDB" id="A0A5E8CHA4"/>
<dbReference type="PANTHER" id="PTHR43498:SF1">
    <property type="entry name" value="COB--COM HETERODISULFIDE REDUCTASE IRON-SULFUR SUBUNIT A"/>
    <property type="match status" value="1"/>
</dbReference>
<keyword evidence="5" id="KW-0411">Iron-sulfur</keyword>
<dbReference type="InterPro" id="IPR036188">
    <property type="entry name" value="FAD/NAD-bd_sf"/>
</dbReference>
<dbReference type="PANTHER" id="PTHR43498">
    <property type="entry name" value="FERREDOXIN:COB-COM HETERODISULFIDE REDUCTASE SUBUNIT A"/>
    <property type="match status" value="1"/>
</dbReference>
<dbReference type="SUPFAM" id="SSF51905">
    <property type="entry name" value="FAD/NAD(P)-binding domain"/>
    <property type="match status" value="1"/>
</dbReference>
<name>A0A5E8CHA4_9ZZZZ</name>
<reference evidence="6" key="1">
    <citation type="submission" date="2019-09" db="EMBL/GenBank/DDBJ databases">
        <authorList>
            <person name="Needham M D."/>
        </authorList>
    </citation>
    <scope>NUCLEOTIDE SEQUENCE</scope>
</reference>
<evidence type="ECO:0000313" key="6">
    <source>
        <dbReference type="EMBL" id="VVU94427.1"/>
    </source>
</evidence>
<dbReference type="GO" id="GO:0046872">
    <property type="term" value="F:metal ion binding"/>
    <property type="evidence" value="ECO:0007669"/>
    <property type="project" value="UniProtKB-KW"/>
</dbReference>
<gene>
    <name evidence="6" type="ORF">CPAV1605_149</name>
</gene>
<evidence type="ECO:0000256" key="1">
    <source>
        <dbReference type="ARBA" id="ARBA00022485"/>
    </source>
</evidence>
<evidence type="ECO:0000256" key="4">
    <source>
        <dbReference type="ARBA" id="ARBA00023004"/>
    </source>
</evidence>
<keyword evidence="3" id="KW-0560">Oxidoreductase</keyword>
<evidence type="ECO:0000256" key="5">
    <source>
        <dbReference type="ARBA" id="ARBA00023014"/>
    </source>
</evidence>
<dbReference type="Gene3D" id="3.50.50.60">
    <property type="entry name" value="FAD/NAD(P)-binding domain"/>
    <property type="match status" value="1"/>
</dbReference>
<organism evidence="6">
    <name type="scientific">seawater metagenome</name>
    <dbReference type="NCBI Taxonomy" id="1561972"/>
    <lineage>
        <taxon>unclassified sequences</taxon>
        <taxon>metagenomes</taxon>
        <taxon>ecological metagenomes</taxon>
    </lineage>
</organism>
<dbReference type="GO" id="GO:0016491">
    <property type="term" value="F:oxidoreductase activity"/>
    <property type="evidence" value="ECO:0007669"/>
    <property type="project" value="UniProtKB-KW"/>
</dbReference>